<dbReference type="EMBL" id="JACEZS010000011">
    <property type="protein sequence ID" value="MBA5606466.1"/>
    <property type="molecule type" value="Genomic_DNA"/>
</dbReference>
<feature type="signal peptide" evidence="1">
    <location>
        <begin position="1"/>
        <end position="20"/>
    </location>
</feature>
<accession>A0A7W2EIC5</accession>
<protein>
    <recommendedName>
        <fullName evidence="4">Porin</fullName>
    </recommendedName>
</protein>
<organism evidence="2 3">
    <name type="scientific">Rugamonas fusca</name>
    <dbReference type="NCBI Taxonomy" id="2758568"/>
    <lineage>
        <taxon>Bacteria</taxon>
        <taxon>Pseudomonadati</taxon>
        <taxon>Pseudomonadota</taxon>
        <taxon>Betaproteobacteria</taxon>
        <taxon>Burkholderiales</taxon>
        <taxon>Oxalobacteraceae</taxon>
        <taxon>Telluria group</taxon>
        <taxon>Rugamonas</taxon>
    </lineage>
</organism>
<dbReference type="RefSeq" id="WP_182218582.1">
    <property type="nucleotide sequence ID" value="NZ_JACEZS010000011.1"/>
</dbReference>
<dbReference type="GO" id="GO:0016020">
    <property type="term" value="C:membrane"/>
    <property type="evidence" value="ECO:0007669"/>
    <property type="project" value="InterPro"/>
</dbReference>
<comment type="caution">
    <text evidence="2">The sequence shown here is derived from an EMBL/GenBank/DDBJ whole genome shotgun (WGS) entry which is preliminary data.</text>
</comment>
<evidence type="ECO:0000313" key="3">
    <source>
        <dbReference type="Proteomes" id="UP000566711"/>
    </source>
</evidence>
<feature type="chain" id="PRO_5031244427" description="Porin" evidence="1">
    <location>
        <begin position="21"/>
        <end position="389"/>
    </location>
</feature>
<dbReference type="AlphaFoldDB" id="A0A7W2EIC5"/>
<reference evidence="2 3" key="1">
    <citation type="submission" date="2020-07" db="EMBL/GenBank/DDBJ databases">
        <title>Novel species isolated from subtropical streams in China.</title>
        <authorList>
            <person name="Lu H."/>
        </authorList>
    </citation>
    <scope>NUCLEOTIDE SEQUENCE [LARGE SCALE GENOMIC DNA]</scope>
    <source>
        <strain evidence="2 3">FT3S</strain>
    </source>
</reference>
<dbReference type="SUPFAM" id="SSF56935">
    <property type="entry name" value="Porins"/>
    <property type="match status" value="1"/>
</dbReference>
<dbReference type="GO" id="GO:0015288">
    <property type="term" value="F:porin activity"/>
    <property type="evidence" value="ECO:0007669"/>
    <property type="project" value="InterPro"/>
</dbReference>
<name>A0A7W2EIC5_9BURK</name>
<gene>
    <name evidence="2" type="ORF">H3H36_14000</name>
</gene>
<evidence type="ECO:0000256" key="1">
    <source>
        <dbReference type="SAM" id="SignalP"/>
    </source>
</evidence>
<evidence type="ECO:0008006" key="4">
    <source>
        <dbReference type="Google" id="ProtNLM"/>
    </source>
</evidence>
<proteinExistence type="predicted"/>
<keyword evidence="3" id="KW-1185">Reference proteome</keyword>
<dbReference type="Proteomes" id="UP000566711">
    <property type="component" value="Unassembled WGS sequence"/>
</dbReference>
<sequence>MNKHIMAWAIALLASGSAAAIDLSDDGSLKLTGFYNLTGAKVLSGSAQGSSTPWTYQQWKCPCTVQGWEYASVYEKSEGWQFDRESLVGFQLKKEFSPTLSATAQVLVRANNPNRGSRPTLDWAYVTWQPSADSAWTLQAGQFRIPLYYYSDYLYIGYAYPWVRPAPDVYGWPIYAYQGANVTYRTQLGATDWAGTFHVWAGGYTQHNDAYDTLIYYTTPTHESWKDMVGGYVSANNGVFDVRGMMMWYKDTTWQDAPGGGRTTLVDAQGTRIMGISANMDYKDWLVKSELDRYEQVDDAKGINNVYKYALIGVGYQFGAWTPMYTFSRYTTVTEPIEARNTQYLSLRWDFRKNMALKAQYDVSKDKSHYAYPFFGDSKLISISLQGLF</sequence>
<keyword evidence="1" id="KW-0732">Signal</keyword>
<evidence type="ECO:0000313" key="2">
    <source>
        <dbReference type="EMBL" id="MBA5606466.1"/>
    </source>
</evidence>